<feature type="chain" id="PRO_5011606748" evidence="1">
    <location>
        <begin position="35"/>
        <end position="272"/>
    </location>
</feature>
<reference evidence="2 3" key="1">
    <citation type="submission" date="2016-10" db="EMBL/GenBank/DDBJ databases">
        <authorList>
            <person name="de Groot N.N."/>
        </authorList>
    </citation>
    <scope>NUCLEOTIDE SEQUENCE [LARGE SCALE GENOMIC DNA]</scope>
    <source>
        <strain evidence="2 3">CGMCC 1.11030</strain>
    </source>
</reference>
<sequence>MPRTTPVRRRHFHTVARRGACLLAALMFAGPLGAAPEGEGVLAAACPGPGALDLILLPEEMAKLDDGAAALTVTGAYTATDKRDETKPKPVGLFLHRGRAVSLEYGRMDGLLVIEADGAARIVAAPAAQVAGGAHDLTDPEGRRAFIAAAKSSGASALQSHLLIRDGELDLRPVDDAPLAIRRILFQDRDGALAIWQSGARALTLHAAAEELARLHAPAMAMNLDMGSYDFCERTGPETASGGASYSCGFLDRQGVERLSNLIRLHPGANCG</sequence>
<evidence type="ECO:0000313" key="3">
    <source>
        <dbReference type="Proteomes" id="UP000199377"/>
    </source>
</evidence>
<organism evidence="2 3">
    <name type="scientific">Albimonas pacifica</name>
    <dbReference type="NCBI Taxonomy" id="1114924"/>
    <lineage>
        <taxon>Bacteria</taxon>
        <taxon>Pseudomonadati</taxon>
        <taxon>Pseudomonadota</taxon>
        <taxon>Alphaproteobacteria</taxon>
        <taxon>Rhodobacterales</taxon>
        <taxon>Paracoccaceae</taxon>
        <taxon>Albimonas</taxon>
    </lineage>
</organism>
<dbReference type="STRING" id="1114924.SAMN05216258_103465"/>
<accession>A0A1I3EMB0</accession>
<name>A0A1I3EMB0_9RHOB</name>
<dbReference type="Proteomes" id="UP000199377">
    <property type="component" value="Unassembled WGS sequence"/>
</dbReference>
<feature type="signal peptide" evidence="1">
    <location>
        <begin position="1"/>
        <end position="34"/>
    </location>
</feature>
<protein>
    <submittedName>
        <fullName evidence="2">Uncharacterized protein</fullName>
    </submittedName>
</protein>
<evidence type="ECO:0000313" key="2">
    <source>
        <dbReference type="EMBL" id="SFI00018.1"/>
    </source>
</evidence>
<proteinExistence type="predicted"/>
<gene>
    <name evidence="2" type="ORF">SAMN05216258_103465</name>
</gene>
<evidence type="ECO:0000256" key="1">
    <source>
        <dbReference type="SAM" id="SignalP"/>
    </source>
</evidence>
<keyword evidence="1" id="KW-0732">Signal</keyword>
<keyword evidence="3" id="KW-1185">Reference proteome</keyword>
<dbReference type="AlphaFoldDB" id="A0A1I3EMB0"/>
<dbReference type="EMBL" id="FOQH01000003">
    <property type="protein sequence ID" value="SFI00018.1"/>
    <property type="molecule type" value="Genomic_DNA"/>
</dbReference>